<evidence type="ECO:0000256" key="1">
    <source>
        <dbReference type="SAM" id="MobiDB-lite"/>
    </source>
</evidence>
<sequence length="84" mass="8227">MTDTPTHLHEAPARARGDVARTGTAPAPGAPSPRASTPPDTARGSDAGAPDRAPDRITGHDAGGGAGPLAELGSRTGPDWGGNP</sequence>
<feature type="compositionally biased region" description="Basic and acidic residues" evidence="1">
    <location>
        <begin position="1"/>
        <end position="19"/>
    </location>
</feature>
<feature type="region of interest" description="Disordered" evidence="1">
    <location>
        <begin position="1"/>
        <end position="84"/>
    </location>
</feature>
<name>A0A940MJP3_9ACTN</name>
<feature type="compositionally biased region" description="Low complexity" evidence="1">
    <location>
        <begin position="20"/>
        <end position="39"/>
    </location>
</feature>
<evidence type="ECO:0000313" key="2">
    <source>
        <dbReference type="EMBL" id="MBP0460977.1"/>
    </source>
</evidence>
<evidence type="ECO:0000313" key="3">
    <source>
        <dbReference type="Proteomes" id="UP000670475"/>
    </source>
</evidence>
<reference evidence="2" key="1">
    <citation type="submission" date="2021-03" db="EMBL/GenBank/DDBJ databases">
        <title>Whole genome sequence of Streptomyces bomunensis MMS17-BM035.</title>
        <authorList>
            <person name="Lee J.H."/>
        </authorList>
    </citation>
    <scope>NUCLEOTIDE SEQUENCE</scope>
    <source>
        <strain evidence="2">MMS17-BM035</strain>
    </source>
</reference>
<proteinExistence type="predicted"/>
<comment type="caution">
    <text evidence="2">The sequence shown here is derived from an EMBL/GenBank/DDBJ whole genome shotgun (WGS) entry which is preliminary data.</text>
</comment>
<accession>A0A940MJP3</accession>
<organism evidence="2 3">
    <name type="scientific">Streptomyces montanisoli</name>
    <dbReference type="NCBI Taxonomy" id="2798581"/>
    <lineage>
        <taxon>Bacteria</taxon>
        <taxon>Bacillati</taxon>
        <taxon>Actinomycetota</taxon>
        <taxon>Actinomycetes</taxon>
        <taxon>Kitasatosporales</taxon>
        <taxon>Streptomycetaceae</taxon>
        <taxon>Streptomyces</taxon>
    </lineage>
</organism>
<keyword evidence="3" id="KW-1185">Reference proteome</keyword>
<dbReference type="AlphaFoldDB" id="A0A940MJP3"/>
<protein>
    <submittedName>
        <fullName evidence="2">Uncharacterized protein</fullName>
    </submittedName>
</protein>
<feature type="non-terminal residue" evidence="2">
    <location>
        <position position="84"/>
    </location>
</feature>
<dbReference type="EMBL" id="JAGIQL010000148">
    <property type="protein sequence ID" value="MBP0460977.1"/>
    <property type="molecule type" value="Genomic_DNA"/>
</dbReference>
<gene>
    <name evidence="2" type="ORF">JFN87_26440</name>
</gene>
<dbReference type="Proteomes" id="UP000670475">
    <property type="component" value="Unassembled WGS sequence"/>
</dbReference>